<feature type="transmembrane region" description="Helical" evidence="1">
    <location>
        <begin position="7"/>
        <end position="28"/>
    </location>
</feature>
<gene>
    <name evidence="2" type="ORF">HMPREF0428_00462</name>
</gene>
<evidence type="ECO:0000256" key="1">
    <source>
        <dbReference type="SAM" id="Phobius"/>
    </source>
</evidence>
<sequence>MKKSFNYISYCIYSFMPLYFVLLIYTFVKQDLDDILLTTLLIIVSIFSLIIQNSSKPTNIFVCSKKELSKQKGIDYYYLVLMIIITFLIINQKVQLIFKIVILVFIFYLLFCMLFKYKNYTLILLGYKMYLIRDKIVYSKKDQKELYKILKDKKSLQILEISNNIYIENEKYRMTNFYCNDF</sequence>
<accession>A0AA87AS25</accession>
<protein>
    <submittedName>
        <fullName evidence="2">Uncharacterized protein</fullName>
    </submittedName>
</protein>
<keyword evidence="1" id="KW-0812">Transmembrane</keyword>
<reference evidence="2 3" key="1">
    <citation type="submission" date="2011-03" db="EMBL/GenBank/DDBJ databases">
        <title>The Genome Sequence of Gemella haemolysans M341.</title>
        <authorList>
            <consortium name="The Broad Institute Genome Sequencing Platform"/>
            <consortium name="The Broad Institute Genome Sequencing Center for Infectious Disease"/>
            <person name="Earl A."/>
            <person name="Ward D."/>
            <person name="Feldgarden M."/>
            <person name="Gevers D."/>
            <person name="Sibley C.D."/>
            <person name="Field T.R."/>
            <person name="Grinwis M."/>
            <person name="Eshaghurshan C.S."/>
            <person name="Surette M.G."/>
            <person name="Young S.K."/>
            <person name="Zeng Q."/>
            <person name="Gargeya S."/>
            <person name="Fitzgerald M."/>
            <person name="Haas B."/>
            <person name="Abouelleil A."/>
            <person name="Alvarado L."/>
            <person name="Arachchi H.M."/>
            <person name="Berlin A."/>
            <person name="Brown A."/>
            <person name="Chapman S.B."/>
            <person name="Chen Z."/>
            <person name="Dunbar C."/>
            <person name="Freedman E."/>
            <person name="Gearin G."/>
            <person name="Gellesch M."/>
            <person name="Goldberg J."/>
            <person name="Griggs A."/>
            <person name="Gujja S."/>
            <person name="Heilman E.R."/>
            <person name="Heiman D."/>
            <person name="Howarth C."/>
            <person name="Larson L."/>
            <person name="Lui A."/>
            <person name="MacDonald P.J.P."/>
            <person name="Mehta T."/>
            <person name="Montmayeur A."/>
            <person name="Murphy C."/>
            <person name="Neiman D."/>
            <person name="Pearson M."/>
            <person name="Priest M."/>
            <person name="Roberts A."/>
            <person name="Saif S."/>
            <person name="Shea T."/>
            <person name="Shenoy N."/>
            <person name="Sisk P."/>
            <person name="Stolte C."/>
            <person name="Sykes S."/>
            <person name="White J."/>
            <person name="Yandava C."/>
            <person name="Wortman J."/>
            <person name="Nusbaum C."/>
            <person name="Birren B."/>
        </authorList>
    </citation>
    <scope>NUCLEOTIDE SEQUENCE [LARGE SCALE GENOMIC DNA]</scope>
    <source>
        <strain evidence="2 3">M341</strain>
    </source>
</reference>
<name>A0AA87AS25_9BACL</name>
<evidence type="ECO:0000313" key="2">
    <source>
        <dbReference type="EMBL" id="EGF86552.1"/>
    </source>
</evidence>
<keyword evidence="1" id="KW-0472">Membrane</keyword>
<dbReference type="EMBL" id="ACRO01000004">
    <property type="protein sequence ID" value="EGF86552.1"/>
    <property type="molecule type" value="Genomic_DNA"/>
</dbReference>
<organism evidence="2 3">
    <name type="scientific">Gemella haemolysans M341</name>
    <dbReference type="NCBI Taxonomy" id="562981"/>
    <lineage>
        <taxon>Bacteria</taxon>
        <taxon>Bacillati</taxon>
        <taxon>Bacillota</taxon>
        <taxon>Bacilli</taxon>
        <taxon>Bacillales</taxon>
        <taxon>Gemellaceae</taxon>
        <taxon>Gemella</taxon>
    </lineage>
</organism>
<proteinExistence type="predicted"/>
<dbReference type="RefSeq" id="WP_003146397.1">
    <property type="nucleotide sequence ID" value="NZ_GL883582.1"/>
</dbReference>
<comment type="caution">
    <text evidence="2">The sequence shown here is derived from an EMBL/GenBank/DDBJ whole genome shotgun (WGS) entry which is preliminary data.</text>
</comment>
<dbReference type="AlphaFoldDB" id="A0AA87AS25"/>
<feature type="transmembrane region" description="Helical" evidence="1">
    <location>
        <begin position="96"/>
        <end position="115"/>
    </location>
</feature>
<feature type="transmembrane region" description="Helical" evidence="1">
    <location>
        <begin position="73"/>
        <end position="90"/>
    </location>
</feature>
<dbReference type="Proteomes" id="UP000004773">
    <property type="component" value="Unassembled WGS sequence"/>
</dbReference>
<feature type="transmembrane region" description="Helical" evidence="1">
    <location>
        <begin position="34"/>
        <end position="52"/>
    </location>
</feature>
<evidence type="ECO:0000313" key="3">
    <source>
        <dbReference type="Proteomes" id="UP000004773"/>
    </source>
</evidence>
<keyword evidence="1" id="KW-1133">Transmembrane helix</keyword>